<gene>
    <name evidence="1" type="ORF">Ae201684_006275</name>
</gene>
<dbReference type="VEuPathDB" id="FungiDB:AeMF1_013655"/>
<organism evidence="1 2">
    <name type="scientific">Aphanomyces euteiches</name>
    <dbReference type="NCBI Taxonomy" id="100861"/>
    <lineage>
        <taxon>Eukaryota</taxon>
        <taxon>Sar</taxon>
        <taxon>Stramenopiles</taxon>
        <taxon>Oomycota</taxon>
        <taxon>Saprolegniomycetes</taxon>
        <taxon>Saprolegniales</taxon>
        <taxon>Verrucalvaceae</taxon>
        <taxon>Aphanomyces</taxon>
    </lineage>
</organism>
<proteinExistence type="predicted"/>
<comment type="caution">
    <text evidence="1">The sequence shown here is derived from an EMBL/GenBank/DDBJ whole genome shotgun (WGS) entry which is preliminary data.</text>
</comment>
<dbReference type="Proteomes" id="UP000481153">
    <property type="component" value="Unassembled WGS sequence"/>
</dbReference>
<reference evidence="1 2" key="1">
    <citation type="submission" date="2019-07" db="EMBL/GenBank/DDBJ databases">
        <title>Genomics analysis of Aphanomyces spp. identifies a new class of oomycete effector associated with host adaptation.</title>
        <authorList>
            <person name="Gaulin E."/>
        </authorList>
    </citation>
    <scope>NUCLEOTIDE SEQUENCE [LARGE SCALE GENOMIC DNA]</scope>
    <source>
        <strain evidence="1 2">ATCC 201684</strain>
    </source>
</reference>
<evidence type="ECO:0000313" key="1">
    <source>
        <dbReference type="EMBL" id="KAF0737782.1"/>
    </source>
</evidence>
<protein>
    <submittedName>
        <fullName evidence="1">Uncharacterized protein</fullName>
    </submittedName>
</protein>
<evidence type="ECO:0000313" key="2">
    <source>
        <dbReference type="Proteomes" id="UP000481153"/>
    </source>
</evidence>
<keyword evidence="2" id="KW-1185">Reference proteome</keyword>
<dbReference type="AlphaFoldDB" id="A0A6G0XCF7"/>
<accession>A0A6G0XCF7</accession>
<dbReference type="EMBL" id="VJMJ01000081">
    <property type="protein sequence ID" value="KAF0737782.1"/>
    <property type="molecule type" value="Genomic_DNA"/>
</dbReference>
<sequence length="223" mass="25309">MIKSNHLTATGIPPHVYLFSHINRNHEAIMGLPDEICRQLKAILQSNGVACGQITREILEATLSSFLDLLGHRNEVREAPNHAENTRQIYVWNGRMSKLPKDFEFPAVDAATAWRLWLLGNAKKGYPPYRYIVPLDLSSSKQRKGLSDWKFVLGRFEFACLHVGLSIPDQPTEEDAVKLFEQVALYIRAVCSSVPSKRIRRVTQLKLVSLIRTLRKAASNNDF</sequence>
<name>A0A6G0XCF7_9STRA</name>